<evidence type="ECO:0000259" key="3">
    <source>
        <dbReference type="Pfam" id="PF02826"/>
    </source>
</evidence>
<dbReference type="PANTHER" id="PTHR43333">
    <property type="entry name" value="2-HACID_DH_C DOMAIN-CONTAINING PROTEIN"/>
    <property type="match status" value="1"/>
</dbReference>
<organism evidence="4 5">
    <name type="scientific">Paenirhodobacter enshiensis</name>
    <dbReference type="NCBI Taxonomy" id="1105367"/>
    <lineage>
        <taxon>Bacteria</taxon>
        <taxon>Pseudomonadati</taxon>
        <taxon>Pseudomonadota</taxon>
        <taxon>Alphaproteobacteria</taxon>
        <taxon>Rhodobacterales</taxon>
        <taxon>Rhodobacter group</taxon>
        <taxon>Paenirhodobacter</taxon>
    </lineage>
</organism>
<protein>
    <submittedName>
        <fullName evidence="4">2-hydroxyacid dehydrogenase</fullName>
    </submittedName>
</protein>
<dbReference type="InterPro" id="IPR029752">
    <property type="entry name" value="D-isomer_DH_CS1"/>
</dbReference>
<dbReference type="Proteomes" id="UP000028824">
    <property type="component" value="Unassembled WGS sequence"/>
</dbReference>
<evidence type="ECO:0000313" key="4">
    <source>
        <dbReference type="EMBL" id="KFI25055.1"/>
    </source>
</evidence>
<comment type="caution">
    <text evidence="4">The sequence shown here is derived from an EMBL/GenBank/DDBJ whole genome shotgun (WGS) entry which is preliminary data.</text>
</comment>
<name>A0A086XSQ5_9RHOB</name>
<evidence type="ECO:0000256" key="1">
    <source>
        <dbReference type="ARBA" id="ARBA00023002"/>
    </source>
</evidence>
<reference evidence="4 5" key="1">
    <citation type="submission" date="2014-03" db="EMBL/GenBank/DDBJ databases">
        <title>Genome of Paenirhodobacter enshiensis DW2-9.</title>
        <authorList>
            <person name="Wang D."/>
            <person name="Wang G."/>
        </authorList>
    </citation>
    <scope>NUCLEOTIDE SEQUENCE [LARGE SCALE GENOMIC DNA]</scope>
    <source>
        <strain evidence="4 5">DW2-9</strain>
    </source>
</reference>
<dbReference type="InterPro" id="IPR036291">
    <property type="entry name" value="NAD(P)-bd_dom_sf"/>
</dbReference>
<keyword evidence="2" id="KW-0520">NAD</keyword>
<dbReference type="PROSITE" id="PS00065">
    <property type="entry name" value="D_2_HYDROXYACID_DH_1"/>
    <property type="match status" value="1"/>
</dbReference>
<dbReference type="EMBL" id="JFZB01000029">
    <property type="protein sequence ID" value="KFI25055.1"/>
    <property type="molecule type" value="Genomic_DNA"/>
</dbReference>
<dbReference type="STRING" id="1105367.CG50_07115"/>
<dbReference type="GO" id="GO:0016616">
    <property type="term" value="F:oxidoreductase activity, acting on the CH-OH group of donors, NAD or NADP as acceptor"/>
    <property type="evidence" value="ECO:0007669"/>
    <property type="project" value="UniProtKB-ARBA"/>
</dbReference>
<dbReference type="CDD" id="cd12164">
    <property type="entry name" value="GDH_like_2"/>
    <property type="match status" value="1"/>
</dbReference>
<sequence length="310" mass="33569">MIIAVSMLNPEAQDWWCKELSRLMPEDTIVPRDGIENPESVDYALVWRPATGWIASLPNLRAVISCAAGVDHIFADSALPADMPVIRTIGDDLTQRMKEYVLLHVLRHHRRMPDICAAQRNREWNQIVTPVASERTVAILGLGNLGATAAGAVSAIGFRTLGWSRSLKRIGGVECHAGEEGLRAVIGAADIVVNLLPLTDETRGLIDAAFLAAMKPGASFINAGRGGHVVEADLLAALDAGQLSHATLDVFETEPLPDDSPFWSHPSVTVTPHIASMIDPMTGARIVARNIREHRDTGRSPFEVSAERGY</sequence>
<evidence type="ECO:0000256" key="2">
    <source>
        <dbReference type="ARBA" id="ARBA00023027"/>
    </source>
</evidence>
<accession>A0A086XSQ5</accession>
<dbReference type="Pfam" id="PF02826">
    <property type="entry name" value="2-Hacid_dh_C"/>
    <property type="match status" value="1"/>
</dbReference>
<feature type="domain" description="D-isomer specific 2-hydroxyacid dehydrogenase NAD-binding" evidence="3">
    <location>
        <begin position="104"/>
        <end position="275"/>
    </location>
</feature>
<keyword evidence="5" id="KW-1185">Reference proteome</keyword>
<dbReference type="SUPFAM" id="SSF51735">
    <property type="entry name" value="NAD(P)-binding Rossmann-fold domains"/>
    <property type="match status" value="1"/>
</dbReference>
<dbReference type="PANTHER" id="PTHR43333:SF1">
    <property type="entry name" value="D-ISOMER SPECIFIC 2-HYDROXYACID DEHYDROGENASE NAD-BINDING DOMAIN-CONTAINING PROTEIN"/>
    <property type="match status" value="1"/>
</dbReference>
<proteinExistence type="predicted"/>
<keyword evidence="1" id="KW-0560">Oxidoreductase</keyword>
<dbReference type="eggNOG" id="COG0111">
    <property type="taxonomic scope" value="Bacteria"/>
</dbReference>
<dbReference type="GO" id="GO:0051287">
    <property type="term" value="F:NAD binding"/>
    <property type="evidence" value="ECO:0007669"/>
    <property type="project" value="InterPro"/>
</dbReference>
<dbReference type="InterPro" id="IPR006140">
    <property type="entry name" value="D-isomer_DH_NAD-bd"/>
</dbReference>
<dbReference type="AlphaFoldDB" id="A0A086XSQ5"/>
<dbReference type="RefSeq" id="WP_036638937.1">
    <property type="nucleotide sequence ID" value="NZ_JFZB01000029.1"/>
</dbReference>
<dbReference type="Gene3D" id="3.40.50.720">
    <property type="entry name" value="NAD(P)-binding Rossmann-like Domain"/>
    <property type="match status" value="2"/>
</dbReference>
<evidence type="ECO:0000313" key="5">
    <source>
        <dbReference type="Proteomes" id="UP000028824"/>
    </source>
</evidence>
<dbReference type="OrthoDB" id="9787219at2"/>
<gene>
    <name evidence="4" type="ORF">CG50_07115</name>
</gene>